<dbReference type="InterPro" id="IPR036691">
    <property type="entry name" value="Endo/exonu/phosph_ase_sf"/>
</dbReference>
<dbReference type="AlphaFoldDB" id="A0A8K1FLR6"/>
<feature type="region of interest" description="Disordered" evidence="2">
    <location>
        <begin position="190"/>
        <end position="263"/>
    </location>
</feature>
<dbReference type="InterPro" id="IPR003583">
    <property type="entry name" value="Hlx-hairpin-Hlx_DNA-bd_motif"/>
</dbReference>
<name>A0A8K1FLR6_PYTOL</name>
<dbReference type="GO" id="GO:0006281">
    <property type="term" value="P:DNA repair"/>
    <property type="evidence" value="ECO:0007669"/>
    <property type="project" value="InterPro"/>
</dbReference>
<organism evidence="4 5">
    <name type="scientific">Pythium oligandrum</name>
    <name type="common">Mycoparasitic fungus</name>
    <dbReference type="NCBI Taxonomy" id="41045"/>
    <lineage>
        <taxon>Eukaryota</taxon>
        <taxon>Sar</taxon>
        <taxon>Stramenopiles</taxon>
        <taxon>Oomycota</taxon>
        <taxon>Peronosporomycetes</taxon>
        <taxon>Pythiales</taxon>
        <taxon>Pythiaceae</taxon>
        <taxon>Pythium</taxon>
    </lineage>
</organism>
<feature type="domain" description="Helix-hairpin-helix DNA-binding motif class 1" evidence="3">
    <location>
        <begin position="36"/>
        <end position="55"/>
    </location>
</feature>
<dbReference type="PANTHER" id="PTHR21180">
    <property type="entry name" value="ENDONUCLEASE/EXONUCLEASE/PHOSPHATASE FAMILY DOMAIN-CONTAINING PROTEIN 1"/>
    <property type="match status" value="1"/>
</dbReference>
<feature type="compositionally biased region" description="Low complexity" evidence="2">
    <location>
        <begin position="241"/>
        <end position="258"/>
    </location>
</feature>
<sequence length="566" mass="62445">MVDINTASEAQLKRLPGIGPVIAQRIIQARPFTSVEQLRDVQGIGPKRYLGLCGGCLVTARNTSAPAVNTRRSAVSNRRREPACQPVRGIDINKASLRELQQLAGVGPVIAERIIASRPFYRADEIVAVKGISTVKYEKMKNQLAEVVFENETRDEEPVDQVSPEEPRHSHISIPSEVFSILGRSMAASTTNTDMQSVVTSSTETDPDFGRSVAASTTETDPDLGPVLSTASSSTILGCNSATPTPSTRSQPSSTHTSRAPRQEAFTCTEVIGKIRRNVFPTHRDVRARVLVATWNIRNLSKKKDPVFLNRMVDIIDEFDLIALQEIRDIIVLKRLKNLLPGWDFVVSPAVGGSELGTDTKRSEHFAFLYHRRVFRPTGETFLLKGDNKIFLRSPFVASFDTVEGIGNTPLALTLVNMHVSCGDDDFRQLEMKELHRLLPPLLNDKCPSRNVLVVGDFNLAPHEIACPLKDLAMPVVRAPMATTIFGNLYDNIWLTRSIAPWLLQSGIFRIDKAFYPRSCDQPAPHERFPSLSGAYLARYQCAVELSDHCPVFIAFGDVGTSTSAA</sequence>
<evidence type="ECO:0000313" key="4">
    <source>
        <dbReference type="EMBL" id="TMW62953.1"/>
    </source>
</evidence>
<dbReference type="CDD" id="cd10283">
    <property type="entry name" value="MnuA_DNase1-like"/>
    <property type="match status" value="1"/>
</dbReference>
<dbReference type="SUPFAM" id="SSF81585">
    <property type="entry name" value="PsbU/PolX domain-like"/>
    <property type="match status" value="1"/>
</dbReference>
<dbReference type="SUPFAM" id="SSF47781">
    <property type="entry name" value="RuvA domain 2-like"/>
    <property type="match status" value="1"/>
</dbReference>
<proteinExistence type="predicted"/>
<feature type="compositionally biased region" description="Polar residues" evidence="2">
    <location>
        <begin position="190"/>
        <end position="204"/>
    </location>
</feature>
<protein>
    <recommendedName>
        <fullName evidence="1">Endonuclease/exonuclease/phosphatase family domain-containing protein 1</fullName>
    </recommendedName>
</protein>
<feature type="domain" description="Helix-hairpin-helix DNA-binding motif class 1" evidence="3">
    <location>
        <begin position="124"/>
        <end position="143"/>
    </location>
</feature>
<dbReference type="GO" id="GO:0003677">
    <property type="term" value="F:DNA binding"/>
    <property type="evidence" value="ECO:0007669"/>
    <property type="project" value="InterPro"/>
</dbReference>
<reference evidence="4" key="1">
    <citation type="submission" date="2019-03" db="EMBL/GenBank/DDBJ databases">
        <title>Long read genome sequence of the mycoparasitic Pythium oligandrum ATCC 38472 isolated from sugarbeet rhizosphere.</title>
        <authorList>
            <person name="Gaulin E."/>
        </authorList>
    </citation>
    <scope>NUCLEOTIDE SEQUENCE</scope>
    <source>
        <strain evidence="4">ATCC 38472_TT</strain>
    </source>
</reference>
<gene>
    <name evidence="4" type="ORF">Poli38472_005571</name>
</gene>
<dbReference type="InterPro" id="IPR010994">
    <property type="entry name" value="RuvA_2-like"/>
</dbReference>
<feature type="domain" description="Helix-hairpin-helix DNA-binding motif class 1" evidence="3">
    <location>
        <begin position="10"/>
        <end position="29"/>
    </location>
</feature>
<dbReference type="InterPro" id="IPR051675">
    <property type="entry name" value="Endo/Exo/Phosphatase_dom_1"/>
</dbReference>
<dbReference type="SUPFAM" id="SSF56219">
    <property type="entry name" value="DNase I-like"/>
    <property type="match status" value="1"/>
</dbReference>
<feature type="region of interest" description="Disordered" evidence="2">
    <location>
        <begin position="151"/>
        <end position="170"/>
    </location>
</feature>
<dbReference type="Proteomes" id="UP000794436">
    <property type="component" value="Unassembled WGS sequence"/>
</dbReference>
<dbReference type="Pfam" id="PF12836">
    <property type="entry name" value="HHH_3"/>
    <property type="match status" value="2"/>
</dbReference>
<evidence type="ECO:0000256" key="1">
    <source>
        <dbReference type="ARBA" id="ARBA00015260"/>
    </source>
</evidence>
<evidence type="ECO:0000259" key="3">
    <source>
        <dbReference type="SMART" id="SM00278"/>
    </source>
</evidence>
<dbReference type="GO" id="GO:0003824">
    <property type="term" value="F:catalytic activity"/>
    <property type="evidence" value="ECO:0007669"/>
    <property type="project" value="InterPro"/>
</dbReference>
<evidence type="ECO:0000313" key="5">
    <source>
        <dbReference type="Proteomes" id="UP000794436"/>
    </source>
</evidence>
<accession>A0A8K1FLR6</accession>
<feature type="domain" description="Helix-hairpin-helix DNA-binding motif class 1" evidence="3">
    <location>
        <begin position="98"/>
        <end position="117"/>
    </location>
</feature>
<evidence type="ECO:0000256" key="2">
    <source>
        <dbReference type="SAM" id="MobiDB-lite"/>
    </source>
</evidence>
<feature type="compositionally biased region" description="Polar residues" evidence="2">
    <location>
        <begin position="229"/>
        <end position="240"/>
    </location>
</feature>
<dbReference type="Gene3D" id="3.60.10.10">
    <property type="entry name" value="Endonuclease/exonuclease/phosphatase"/>
    <property type="match status" value="1"/>
</dbReference>
<dbReference type="SMART" id="SM00278">
    <property type="entry name" value="HhH1"/>
    <property type="match status" value="4"/>
</dbReference>
<comment type="caution">
    <text evidence="4">The sequence shown here is derived from an EMBL/GenBank/DDBJ whole genome shotgun (WGS) entry which is preliminary data.</text>
</comment>
<dbReference type="EMBL" id="SPLM01000073">
    <property type="protein sequence ID" value="TMW62953.1"/>
    <property type="molecule type" value="Genomic_DNA"/>
</dbReference>
<keyword evidence="5" id="KW-1185">Reference proteome</keyword>
<dbReference type="InterPro" id="IPR005135">
    <property type="entry name" value="Endo/exonuclease/phosphatase"/>
</dbReference>
<dbReference type="OrthoDB" id="6237065at2759"/>
<dbReference type="Gene3D" id="1.10.150.320">
    <property type="entry name" value="Photosystem II 12 kDa extrinsic protein"/>
    <property type="match status" value="2"/>
</dbReference>
<dbReference type="PANTHER" id="PTHR21180:SF32">
    <property type="entry name" value="ENDONUCLEASE_EXONUCLEASE_PHOSPHATASE FAMILY DOMAIN-CONTAINING PROTEIN 1"/>
    <property type="match status" value="1"/>
</dbReference>
<dbReference type="Pfam" id="PF03372">
    <property type="entry name" value="Exo_endo_phos"/>
    <property type="match status" value="1"/>
</dbReference>